<protein>
    <recommendedName>
        <fullName evidence="4">DUF3993 domain-containing protein</fullName>
    </recommendedName>
</protein>
<feature type="signal peptide" evidence="1">
    <location>
        <begin position="1"/>
        <end position="28"/>
    </location>
</feature>
<name>A0A556P6M5_9BACI</name>
<reference evidence="2 3" key="1">
    <citation type="submission" date="2019-07" db="EMBL/GenBank/DDBJ databases">
        <title>Allobacillus sp. nov. SKP isolated from shrimp paste of Euphausiacea.</title>
        <authorList>
            <person name="Kanchanasin P."/>
            <person name="Tanasupawat S."/>
            <person name="Shi W."/>
            <person name="Wu L."/>
            <person name="Ma J."/>
        </authorList>
    </citation>
    <scope>NUCLEOTIDE SEQUENCE [LARGE SCALE GENOMIC DNA]</scope>
    <source>
        <strain evidence="2 3">SKP4-8</strain>
    </source>
</reference>
<proteinExistence type="predicted"/>
<dbReference type="AlphaFoldDB" id="A0A556P6M5"/>
<dbReference type="Proteomes" id="UP000316425">
    <property type="component" value="Unassembled WGS sequence"/>
</dbReference>
<comment type="caution">
    <text evidence="2">The sequence shown here is derived from an EMBL/GenBank/DDBJ whole genome shotgun (WGS) entry which is preliminary data.</text>
</comment>
<accession>A0A556P6M5</accession>
<evidence type="ECO:0000256" key="1">
    <source>
        <dbReference type="SAM" id="SignalP"/>
    </source>
</evidence>
<keyword evidence="1" id="KW-0732">Signal</keyword>
<evidence type="ECO:0008006" key="4">
    <source>
        <dbReference type="Google" id="ProtNLM"/>
    </source>
</evidence>
<organism evidence="2 3">
    <name type="scientific">Allobacillus salarius</name>
    <dbReference type="NCBI Taxonomy" id="1955272"/>
    <lineage>
        <taxon>Bacteria</taxon>
        <taxon>Bacillati</taxon>
        <taxon>Bacillota</taxon>
        <taxon>Bacilli</taxon>
        <taxon>Bacillales</taxon>
        <taxon>Bacillaceae</taxon>
        <taxon>Allobacillus</taxon>
    </lineage>
</organism>
<gene>
    <name evidence="2" type="ORF">FPQ13_12440</name>
</gene>
<dbReference type="RefSeq" id="WP_144089649.1">
    <property type="nucleotide sequence ID" value="NZ_VMHE01000038.1"/>
</dbReference>
<evidence type="ECO:0000313" key="2">
    <source>
        <dbReference type="EMBL" id="TSJ60034.1"/>
    </source>
</evidence>
<evidence type="ECO:0000313" key="3">
    <source>
        <dbReference type="Proteomes" id="UP000316425"/>
    </source>
</evidence>
<feature type="chain" id="PRO_5021769896" description="DUF3993 domain-containing protein" evidence="1">
    <location>
        <begin position="29"/>
        <end position="197"/>
    </location>
</feature>
<dbReference type="OrthoDB" id="2880030at2"/>
<dbReference type="EMBL" id="VMHE01000038">
    <property type="protein sequence ID" value="TSJ60034.1"/>
    <property type="molecule type" value="Genomic_DNA"/>
</dbReference>
<keyword evidence="3" id="KW-1185">Reference proteome</keyword>
<sequence length="197" mass="23021">MRHRMNFKNILLSLIVILALPISFVANAEGNAKVSYDEQQNHQSQLQQKNEMIVMGETQEEEEEHTEQALTHEQIVNVTDKFMDHLVQDTDQYYNVKAYETMDEFKESFYGFASKEVVDEFVDVYYEIRDGELKVIPTSTPPWFEAEEDYNVQQTEEGTYVVSQETGNELHGNYTIEIEIDLNEDQKPRIMSVNYQG</sequence>